<dbReference type="InterPro" id="IPR010499">
    <property type="entry name" value="AraC_E-bd"/>
</dbReference>
<comment type="caution">
    <text evidence="5">The sequence shown here is derived from an EMBL/GenBank/DDBJ whole genome shotgun (WGS) entry which is preliminary data.</text>
</comment>
<dbReference type="Gene3D" id="3.20.80.10">
    <property type="entry name" value="Regulatory factor, effector binding domain"/>
    <property type="match status" value="1"/>
</dbReference>
<evidence type="ECO:0000256" key="2">
    <source>
        <dbReference type="ARBA" id="ARBA00023125"/>
    </source>
</evidence>
<dbReference type="SMART" id="SM00871">
    <property type="entry name" value="AraC_E_bind"/>
    <property type="match status" value="1"/>
</dbReference>
<dbReference type="Proteomes" id="UP000565723">
    <property type="component" value="Unassembled WGS sequence"/>
</dbReference>
<dbReference type="Pfam" id="PF12833">
    <property type="entry name" value="HTH_18"/>
    <property type="match status" value="1"/>
</dbReference>
<keyword evidence="2" id="KW-0238">DNA-binding</keyword>
<reference evidence="5 6" key="1">
    <citation type="journal article" date="2020" name="Proc. Natl. Acad. Sci. U.S.A.">
        <title>Ecological drivers of bacterial community assembly in synthetic phycospheres.</title>
        <authorList>
            <person name="Fu H."/>
            <person name="Uchimiya M."/>
            <person name="Gore J."/>
            <person name="Moran M.A."/>
        </authorList>
    </citation>
    <scope>NUCLEOTIDE SEQUENCE [LARGE SCALE GENOMIC DNA]</scope>
    <source>
        <strain evidence="5">HF-Din03</strain>
    </source>
</reference>
<dbReference type="InterPro" id="IPR018062">
    <property type="entry name" value="HTH_AraC-typ_CS"/>
</dbReference>
<dbReference type="InterPro" id="IPR020449">
    <property type="entry name" value="Tscrpt_reg_AraC-type_HTH"/>
</dbReference>
<evidence type="ECO:0000256" key="3">
    <source>
        <dbReference type="ARBA" id="ARBA00023163"/>
    </source>
</evidence>
<dbReference type="InterPro" id="IPR018060">
    <property type="entry name" value="HTH_AraC"/>
</dbReference>
<name>A0A850LEM8_9RHOB</name>
<sequence length="276" mass="30631">MTDYEGRILRVLNYIHDNPGGDLSLDQLADVAAMSRFHWHRVFRALTGETCAQTVRRMRLHRAATALVQSRARVDEIAASVGYPNPVSFARAFAEAYGQSPSAFRRTNRLLPPLPPFRTGDYPMLPVEIRTEPARRLVGIPHQGAYSAIGRSFESFSALCQTRNLWPQIAETVAIYLDSPDTVPEAELRSFAGGTWRGDDIPQGMEEHRLPGGKTAVMTYKGPYSGLAAAYHSLFGTWLPASGEEPAESPCFEIYLNDPRTVPPEELLTEVCLPLK</sequence>
<dbReference type="PROSITE" id="PS01124">
    <property type="entry name" value="HTH_ARAC_FAMILY_2"/>
    <property type="match status" value="1"/>
</dbReference>
<dbReference type="PROSITE" id="PS00041">
    <property type="entry name" value="HTH_ARAC_FAMILY_1"/>
    <property type="match status" value="1"/>
</dbReference>
<dbReference type="InterPro" id="IPR009057">
    <property type="entry name" value="Homeodomain-like_sf"/>
</dbReference>
<dbReference type="PANTHER" id="PTHR40055">
    <property type="entry name" value="TRANSCRIPTIONAL REGULATOR YGIV-RELATED"/>
    <property type="match status" value="1"/>
</dbReference>
<accession>A0A850LEM8</accession>
<dbReference type="RefSeq" id="WP_011049295.1">
    <property type="nucleotide sequence ID" value="NZ_CP076685.1"/>
</dbReference>
<dbReference type="OMA" id="YAVLRHK"/>
<gene>
    <name evidence="5" type="ORF">HW564_05570</name>
</gene>
<dbReference type="Gene3D" id="1.10.10.60">
    <property type="entry name" value="Homeodomain-like"/>
    <property type="match status" value="2"/>
</dbReference>
<dbReference type="InterPro" id="IPR011256">
    <property type="entry name" value="Reg_factor_effector_dom_sf"/>
</dbReference>
<dbReference type="SUPFAM" id="SSF46689">
    <property type="entry name" value="Homeodomain-like"/>
    <property type="match status" value="2"/>
</dbReference>
<dbReference type="GO" id="GO:0043565">
    <property type="term" value="F:sequence-specific DNA binding"/>
    <property type="evidence" value="ECO:0007669"/>
    <property type="project" value="InterPro"/>
</dbReference>
<dbReference type="SMART" id="SM00342">
    <property type="entry name" value="HTH_ARAC"/>
    <property type="match status" value="1"/>
</dbReference>
<evidence type="ECO:0000256" key="1">
    <source>
        <dbReference type="ARBA" id="ARBA00023015"/>
    </source>
</evidence>
<keyword evidence="3" id="KW-0804">Transcription</keyword>
<dbReference type="PRINTS" id="PR00032">
    <property type="entry name" value="HTHARAC"/>
</dbReference>
<keyword evidence="1" id="KW-0805">Transcription regulation</keyword>
<dbReference type="PANTHER" id="PTHR40055:SF1">
    <property type="entry name" value="TRANSCRIPTIONAL REGULATOR YGIV-RELATED"/>
    <property type="match status" value="1"/>
</dbReference>
<protein>
    <submittedName>
        <fullName evidence="5">AraC family transcriptional regulator</fullName>
    </submittedName>
</protein>
<dbReference type="InterPro" id="IPR029442">
    <property type="entry name" value="GyrI-like"/>
</dbReference>
<proteinExistence type="predicted"/>
<organism evidence="5 6">
    <name type="scientific">Ruegeria pomeroyi</name>
    <dbReference type="NCBI Taxonomy" id="89184"/>
    <lineage>
        <taxon>Bacteria</taxon>
        <taxon>Pseudomonadati</taxon>
        <taxon>Pseudomonadota</taxon>
        <taxon>Alphaproteobacteria</taxon>
        <taxon>Rhodobacterales</taxon>
        <taxon>Roseobacteraceae</taxon>
        <taxon>Ruegeria</taxon>
    </lineage>
</organism>
<dbReference type="SUPFAM" id="SSF55136">
    <property type="entry name" value="Probable bacterial effector-binding domain"/>
    <property type="match status" value="1"/>
</dbReference>
<evidence type="ECO:0000313" key="5">
    <source>
        <dbReference type="EMBL" id="NVK96383.1"/>
    </source>
</evidence>
<dbReference type="EMBL" id="JABXIY010000013">
    <property type="protein sequence ID" value="NVK96383.1"/>
    <property type="molecule type" value="Genomic_DNA"/>
</dbReference>
<evidence type="ECO:0000313" key="6">
    <source>
        <dbReference type="Proteomes" id="UP000565723"/>
    </source>
</evidence>
<dbReference type="AlphaFoldDB" id="A0A850LEM8"/>
<dbReference type="GO" id="GO:0003700">
    <property type="term" value="F:DNA-binding transcription factor activity"/>
    <property type="evidence" value="ECO:0007669"/>
    <property type="project" value="InterPro"/>
</dbReference>
<evidence type="ECO:0000259" key="4">
    <source>
        <dbReference type="PROSITE" id="PS01124"/>
    </source>
</evidence>
<dbReference type="Pfam" id="PF06445">
    <property type="entry name" value="GyrI-like"/>
    <property type="match status" value="1"/>
</dbReference>
<feature type="domain" description="HTH araC/xylS-type" evidence="4">
    <location>
        <begin position="9"/>
        <end position="107"/>
    </location>
</feature>
<dbReference type="InterPro" id="IPR050908">
    <property type="entry name" value="SmbC-like"/>
</dbReference>